<dbReference type="Proteomes" id="UP001431783">
    <property type="component" value="Unassembled WGS sequence"/>
</dbReference>
<sequence>MATTVANEQDKTASPVTNTNASIRKALEKYIFNANNKINRPSIILDFFRQSEKLHMEALRNIAHLEGHLAERNTKTDMPAPRTYVSVASSVPISARSTGYTFSEAAKAHCDLS</sequence>
<keyword evidence="2" id="KW-1185">Reference proteome</keyword>
<comment type="caution">
    <text evidence="1">The sequence shown here is derived from an EMBL/GenBank/DDBJ whole genome shotgun (WGS) entry which is preliminary data.</text>
</comment>
<proteinExistence type="predicted"/>
<name>A0AAW1UB62_9CUCU</name>
<accession>A0AAW1UB62</accession>
<protein>
    <submittedName>
        <fullName evidence="1">Uncharacterized protein</fullName>
    </submittedName>
</protein>
<dbReference type="AlphaFoldDB" id="A0AAW1UB62"/>
<evidence type="ECO:0000313" key="1">
    <source>
        <dbReference type="EMBL" id="KAK9877280.1"/>
    </source>
</evidence>
<evidence type="ECO:0000313" key="2">
    <source>
        <dbReference type="Proteomes" id="UP001431783"/>
    </source>
</evidence>
<dbReference type="EMBL" id="JARQZJ010000041">
    <property type="protein sequence ID" value="KAK9877280.1"/>
    <property type="molecule type" value="Genomic_DNA"/>
</dbReference>
<organism evidence="1 2">
    <name type="scientific">Henosepilachna vigintioctopunctata</name>
    <dbReference type="NCBI Taxonomy" id="420089"/>
    <lineage>
        <taxon>Eukaryota</taxon>
        <taxon>Metazoa</taxon>
        <taxon>Ecdysozoa</taxon>
        <taxon>Arthropoda</taxon>
        <taxon>Hexapoda</taxon>
        <taxon>Insecta</taxon>
        <taxon>Pterygota</taxon>
        <taxon>Neoptera</taxon>
        <taxon>Endopterygota</taxon>
        <taxon>Coleoptera</taxon>
        <taxon>Polyphaga</taxon>
        <taxon>Cucujiformia</taxon>
        <taxon>Coccinelloidea</taxon>
        <taxon>Coccinellidae</taxon>
        <taxon>Epilachninae</taxon>
        <taxon>Epilachnini</taxon>
        <taxon>Henosepilachna</taxon>
    </lineage>
</organism>
<reference evidence="1 2" key="1">
    <citation type="submission" date="2023-03" db="EMBL/GenBank/DDBJ databases">
        <title>Genome insight into feeding habits of ladybird beetles.</title>
        <authorList>
            <person name="Li H.-S."/>
            <person name="Huang Y.-H."/>
            <person name="Pang H."/>
        </authorList>
    </citation>
    <scope>NUCLEOTIDE SEQUENCE [LARGE SCALE GENOMIC DNA]</scope>
    <source>
        <strain evidence="1">SYSU_2023b</strain>
        <tissue evidence="1">Whole body</tissue>
    </source>
</reference>
<gene>
    <name evidence="1" type="ORF">WA026_017672</name>
</gene>